<dbReference type="SUPFAM" id="SSF82895">
    <property type="entry name" value="TSP-1 type 1 repeat"/>
    <property type="match status" value="1"/>
</dbReference>
<protein>
    <submittedName>
        <fullName evidence="3">Uncharacterized protein</fullName>
    </submittedName>
</protein>
<feature type="region of interest" description="Disordered" evidence="1">
    <location>
        <begin position="29"/>
        <end position="501"/>
    </location>
</feature>
<organism evidence="3 4">
    <name type="scientific">Caenorhabditis japonica</name>
    <dbReference type="NCBI Taxonomy" id="281687"/>
    <lineage>
        <taxon>Eukaryota</taxon>
        <taxon>Metazoa</taxon>
        <taxon>Ecdysozoa</taxon>
        <taxon>Nematoda</taxon>
        <taxon>Chromadorea</taxon>
        <taxon>Rhabditida</taxon>
        <taxon>Rhabditina</taxon>
        <taxon>Rhabditomorpha</taxon>
        <taxon>Rhabditoidea</taxon>
        <taxon>Rhabditidae</taxon>
        <taxon>Peloderinae</taxon>
        <taxon>Caenorhabditis</taxon>
    </lineage>
</organism>
<dbReference type="Pfam" id="PF00090">
    <property type="entry name" value="TSP_1"/>
    <property type="match status" value="1"/>
</dbReference>
<reference evidence="4" key="1">
    <citation type="submission" date="2010-08" db="EMBL/GenBank/DDBJ databases">
        <authorList>
            <consortium name="Caenorhabditis japonica Sequencing Consortium"/>
            <person name="Wilson R.K."/>
        </authorList>
    </citation>
    <scope>NUCLEOTIDE SEQUENCE [LARGE SCALE GENOMIC DNA]</scope>
    <source>
        <strain evidence="4">DF5081</strain>
    </source>
</reference>
<dbReference type="InterPro" id="IPR000884">
    <property type="entry name" value="TSP1_rpt"/>
</dbReference>
<dbReference type="PANTHER" id="PTHR31936:SF2">
    <property type="entry name" value="FLO11 DOMAIN-CONTAINING PROTEIN"/>
    <property type="match status" value="1"/>
</dbReference>
<dbReference type="Gene3D" id="2.20.100.10">
    <property type="entry name" value="Thrombospondin type-1 (TSP1) repeat"/>
    <property type="match status" value="1"/>
</dbReference>
<evidence type="ECO:0000256" key="1">
    <source>
        <dbReference type="SAM" id="MobiDB-lite"/>
    </source>
</evidence>
<dbReference type="SMART" id="SM00209">
    <property type="entry name" value="TSP1"/>
    <property type="match status" value="6"/>
</dbReference>
<dbReference type="Proteomes" id="UP000005237">
    <property type="component" value="Unassembled WGS sequence"/>
</dbReference>
<evidence type="ECO:0000313" key="4">
    <source>
        <dbReference type="Proteomes" id="UP000005237"/>
    </source>
</evidence>
<dbReference type="EnsemblMetazoa" id="CJA25919b.1">
    <property type="protein sequence ID" value="CJA25919b.1"/>
    <property type="gene ID" value="WBGene00181491"/>
</dbReference>
<dbReference type="InterPro" id="IPR036383">
    <property type="entry name" value="TSP1_rpt_sf"/>
</dbReference>
<evidence type="ECO:0000313" key="3">
    <source>
        <dbReference type="EnsemblMetazoa" id="CJA25919b.1"/>
    </source>
</evidence>
<reference evidence="3" key="2">
    <citation type="submission" date="2022-06" db="UniProtKB">
        <authorList>
            <consortium name="EnsemblMetazoa"/>
        </authorList>
    </citation>
    <scope>IDENTIFICATION</scope>
    <source>
        <strain evidence="3">DF5081</strain>
    </source>
</reference>
<dbReference type="PROSITE" id="PS50092">
    <property type="entry name" value="TSP1"/>
    <property type="match status" value="5"/>
</dbReference>
<sequence length="1068" mass="111337">MAFGCFPSNLLCLIGFSLWLKPHRQVYSFTSTESTTTEPTSTTTEITSTSTESTTTEPSSTTTEITSTSTESTTTEPSSTTTEITSTSTESTTTEPTSTTTEITSTSTESTTTEPSSTTTEITSTSTESTTTEPSSTTTEITSTSTESTTTEPSSTTTEITSTSTESTTTEPTSTTTEITSTSTESTTTEPSSTTTEITSTSTESTTTEPSSTTTEITSTSTESTTTEPSSTTTEITSTSTESTTTEPSSTTTEITSTSTESTTTEPTSTTTEITSTSTESTTTEPSSTTTEITSTSTESTTTEPTSTTTEITSTSTESTTTEPTSTTTEITSTSTESTTTEPSSTTTEITSTSTESTTTEPTSTTTEITSTSTESTTTEPSSTTTEITSTSTESTTTEPSSTTTEITSTSTESTTTEPSSTTTEITSTSTESTTTEPTSTTTEITSTSTESTTTEPSSTTTEITSTSSQSTTTEPSSTTTEITSTSSQSTTSELQSSTTALTTTIPRSNCCPTGGFWSEWVADAPCATSCGSCSQQIYRRKCLTEADCGSCRGESTKTDYCNRVPCPTATPCCNNLTTTTINNLSLCGPLEGADAVSDAVPCSTTSPACCVLGGVWSEWSSGDSCNDTCGNCGTTTLSRICLSDDYGCSCSGNSTKVAECAPTPCPFPRTTCCGSRTKIIVGNEILCSASDDSDPPPSTLCSTDCCPSTGGYWSEWTTGGACPTSCGSCSTVTQKRVCMSPSSCPCRGTDSREVNCNIGVCFFPLDSCCNGLTAMVINNKHACGPQPNYTTPYVPYDPNCTETCCAETGIWSEWTFTSIQCLDYCGSCGNQTRTRTCLSEVNGCPCQGVTSITEPCGTGVCFFPRLSCCPGWTATVQNNAHVCGPLTTFLNDPAKLNTCGVSCCPSAGIWGEWTTVSACNDTCGSCGFTTRSRKCLSLQYGCDCSGSTVETRSCNKVACYTGSACCAGKYLATGYDGAQYCQDNPPETCTGSWTDWMTVSGATCNDTCGNCGLIDQYRYCFPSGCQCSGSFTSQAACANSVCLFPRTSCCSPYKKLIDLANKVFYCG</sequence>
<feature type="signal peptide" evidence="2">
    <location>
        <begin position="1"/>
        <end position="28"/>
    </location>
</feature>
<keyword evidence="2" id="KW-0732">Signal</keyword>
<dbReference type="AlphaFoldDB" id="A0A8R1I873"/>
<keyword evidence="4" id="KW-1185">Reference proteome</keyword>
<proteinExistence type="predicted"/>
<feature type="chain" id="PRO_5035858314" evidence="2">
    <location>
        <begin position="29"/>
        <end position="1068"/>
    </location>
</feature>
<accession>A0A8R1I873</accession>
<evidence type="ECO:0000256" key="2">
    <source>
        <dbReference type="SAM" id="SignalP"/>
    </source>
</evidence>
<dbReference type="PANTHER" id="PTHR31936">
    <property type="entry name" value="PROTEIN CBG18744"/>
    <property type="match status" value="1"/>
</dbReference>
<name>A0A8R1I873_CAEJA</name>
<feature type="compositionally biased region" description="Low complexity" evidence="1">
    <location>
        <begin position="30"/>
        <end position="494"/>
    </location>
</feature>